<dbReference type="Pfam" id="PF00595">
    <property type="entry name" value="PDZ"/>
    <property type="match status" value="3"/>
</dbReference>
<organism evidence="3 4">
    <name type="scientific">Collichthys lucidus</name>
    <name type="common">Big head croaker</name>
    <name type="synonym">Sciaena lucida</name>
    <dbReference type="NCBI Taxonomy" id="240159"/>
    <lineage>
        <taxon>Eukaryota</taxon>
        <taxon>Metazoa</taxon>
        <taxon>Chordata</taxon>
        <taxon>Craniata</taxon>
        <taxon>Vertebrata</taxon>
        <taxon>Euteleostomi</taxon>
        <taxon>Actinopterygii</taxon>
        <taxon>Neopterygii</taxon>
        <taxon>Teleostei</taxon>
        <taxon>Neoteleostei</taxon>
        <taxon>Acanthomorphata</taxon>
        <taxon>Eupercaria</taxon>
        <taxon>Sciaenidae</taxon>
        <taxon>Collichthys</taxon>
    </lineage>
</organism>
<feature type="compositionally biased region" description="Low complexity" evidence="1">
    <location>
        <begin position="275"/>
        <end position="287"/>
    </location>
</feature>
<feature type="compositionally biased region" description="Low complexity" evidence="1">
    <location>
        <begin position="1054"/>
        <end position="1081"/>
    </location>
</feature>
<feature type="region of interest" description="Disordered" evidence="1">
    <location>
        <begin position="718"/>
        <end position="764"/>
    </location>
</feature>
<feature type="compositionally biased region" description="Polar residues" evidence="1">
    <location>
        <begin position="745"/>
        <end position="754"/>
    </location>
</feature>
<dbReference type="GO" id="GO:0030425">
    <property type="term" value="C:dendrite"/>
    <property type="evidence" value="ECO:0007669"/>
    <property type="project" value="TreeGrafter"/>
</dbReference>
<dbReference type="InterPro" id="IPR001478">
    <property type="entry name" value="PDZ"/>
</dbReference>
<accession>A0A4U5UF77</accession>
<dbReference type="FunFam" id="2.30.42.10:FF:000012">
    <property type="entry name" value="Membrane associated guanylate kinase, WW and PDZ domain containing 1"/>
    <property type="match status" value="1"/>
</dbReference>
<feature type="compositionally biased region" description="Low complexity" evidence="1">
    <location>
        <begin position="894"/>
        <end position="912"/>
    </location>
</feature>
<feature type="compositionally biased region" description="Polar residues" evidence="1">
    <location>
        <begin position="913"/>
        <end position="924"/>
    </location>
</feature>
<evidence type="ECO:0000313" key="3">
    <source>
        <dbReference type="EMBL" id="TKS73316.1"/>
    </source>
</evidence>
<evidence type="ECO:0000256" key="1">
    <source>
        <dbReference type="SAM" id="MobiDB-lite"/>
    </source>
</evidence>
<keyword evidence="4" id="KW-1185">Reference proteome</keyword>
<feature type="compositionally biased region" description="Acidic residues" evidence="1">
    <location>
        <begin position="695"/>
        <end position="710"/>
    </location>
</feature>
<dbReference type="Proteomes" id="UP000298787">
    <property type="component" value="Chromosome 7"/>
</dbReference>
<name>A0A4U5UF77_COLLU</name>
<dbReference type="FunFam" id="2.30.42.10:FF:000006">
    <property type="entry name" value="Membrane associated guanylate kinase, WW and PDZ domain containing 1"/>
    <property type="match status" value="1"/>
</dbReference>
<dbReference type="PANTHER" id="PTHR10316:SF78">
    <property type="entry name" value="MEMBRANE-ASSOCIATED GUANYLATE KINASE, WW AND PDZ DOMAIN-CONTAINING PROTEIN 2 ISOFORM X1"/>
    <property type="match status" value="1"/>
</dbReference>
<feature type="compositionally biased region" description="Basic residues" evidence="1">
    <location>
        <begin position="238"/>
        <end position="247"/>
    </location>
</feature>
<dbReference type="GO" id="GO:0031697">
    <property type="term" value="F:beta-1 adrenergic receptor binding"/>
    <property type="evidence" value="ECO:0007669"/>
    <property type="project" value="TreeGrafter"/>
</dbReference>
<sequence>MAEAVDSMHFAANSKTNSPKPLIAKRPPESRPQSSSDIYPPPPKKVRVEEKGLKHRKLNGDVCAGEKHNGKQSCGSPAKWSFGPAKASHSTAAAVPTTPARKIFKISNFLASPPKVKKAKEKRHKEKEKSGEAQRSSAVGVERVSPASCHTKTENGDVKMLQRDHRVKEKDREKKKNKEWKNHKMPPVHDISRENGEAVSPQKESTEKPKAGSEEDLLLKKLKKKKKKKHKDGERVKERHSRPKMYHRSCQTVCSGVSLALPDFLSRINGNNNSINSSNLHHSSAASQQHHQDPPVTAATSASISSMVRDRLNYSSPLHCTPVPSVSGLEFGHLIHIEQQANGGASVAHAYSEQLSYLSPAEMQRFAQEFVTLSFSEDEAQAACFVMGIIHGAASYLPDFLDYFSYKFPNAPVKMEVLGKKDIETTTMANFHSQVKRTYSQGTYRAGAMRQVSLVGAVDEEVGDYFPEFINMLEESPFLERTLPWGTFSSLRLQSPTESDDGPIMWVRPGEQMIPMADMPKSPFKRKRSTNEIKNLQYLPRTSEPREMLFEDRTRAHADHIGQGFERQTTAAVGVLKAVRCGEEFELAKLPYSSYTPARITKDVVCFHAGDFPDVVMRLQLDLHEPPLSQCVQWIDDAKLNQLRREGIRYARIQLYHDDIYFIPRGVVHQFKTVSAVCSLAWHIRLKQYHQHEEEKEEEEEEEVREEEEEKCALRELPDQWDPHGSPQANLSGPVLPPGTPFPNQPQHRTSVPDSTEGFDLNKPDPYDLYEKSRAIYESRRPEYEEVEVHLLREKTGFGFRILGGDEAVQAIVIGAIIENTPAERDGRLRPGDELISVDKNVVAGKPHKYVIDLMHAAARNGQVSLTVRRRVLTPGEPCPVNGRSPGSVSTQHSSPRSDAASASGPPAVSVPTATSPPEGSALQTSDVVIHRKENEGFGFVIISSLNRPENATVITVPHKIGRIIEGSPADRCGKLKVGDRILAVNGQSIISMPHADIVKLIKDAGLTVTLHIIPEEGSHSGPSSEKQSPMTQKHSPQTQPSPVAQPGQGGTQPGQTTTQPGQAPAQPLQTPAQTCQTVTGPPAPAPSQPAPAGTQQSPVTQPSGLPPQLYLHDGRSEVKARQDVKPDFRHPPFTDYRQPPVDYRHPPVTDYRQPPTLDYRHPPGLLDFRQHPAAAQFPLGIPADFRPQDFDYFTVELEKSAKGFGFSIRGGREYKMDLFVLRLAEDGPAIRNGRMRVGDQIIEINGDSTRDMTHARAIELIKAGGRRVRLLLKRGTGQVPEYDCVGPWDSLSTTHSALQEVTLEPHPNPLLSSHPASAPHSPHQLPLEATVCMADKAPPLTDHSSIRGATGGRSTQQKCITRGQGTPQGSAEVDCGPGDRQPRALPPKAVLGRSVERRERQKETCSPCCERKGLHTQAISTVWPWDPYVSVNLNGASLGSGDGHVSLQERLVSRGLFPREEERASGHSGLCCPSKSMEDPPARSAAASPGPWNVPGSDKLPGTLRSWTSTVSR</sequence>
<dbReference type="CDD" id="cd06734">
    <property type="entry name" value="PDZ4_MAGI-1_3-like"/>
    <property type="match status" value="1"/>
</dbReference>
<feature type="domain" description="PDZ" evidence="2">
    <location>
        <begin position="788"/>
        <end position="870"/>
    </location>
</feature>
<dbReference type="GO" id="GO:0016301">
    <property type="term" value="F:kinase activity"/>
    <property type="evidence" value="ECO:0007669"/>
    <property type="project" value="UniProtKB-KW"/>
</dbReference>
<dbReference type="GO" id="GO:0070699">
    <property type="term" value="F:type II activin receptor binding"/>
    <property type="evidence" value="ECO:0007669"/>
    <property type="project" value="TreeGrafter"/>
</dbReference>
<feature type="compositionally biased region" description="Low complexity" evidence="1">
    <location>
        <begin position="1483"/>
        <end position="1492"/>
    </location>
</feature>
<gene>
    <name evidence="3" type="ORF">D9C73_007394</name>
</gene>
<feature type="compositionally biased region" description="Basic residues" evidence="1">
    <location>
        <begin position="115"/>
        <end position="126"/>
    </location>
</feature>
<feature type="region of interest" description="Disordered" evidence="1">
    <location>
        <begin position="1460"/>
        <end position="1514"/>
    </location>
</feature>
<dbReference type="STRING" id="240159.A0A4U5UF77"/>
<dbReference type="InterPro" id="IPR036034">
    <property type="entry name" value="PDZ_sf"/>
</dbReference>
<feature type="compositionally biased region" description="Basic and acidic residues" evidence="1">
    <location>
        <begin position="1395"/>
        <end position="1407"/>
    </location>
</feature>
<evidence type="ECO:0000313" key="4">
    <source>
        <dbReference type="Proteomes" id="UP000298787"/>
    </source>
</evidence>
<feature type="region of interest" description="Disordered" evidence="1">
    <location>
        <begin position="874"/>
        <end position="924"/>
    </location>
</feature>
<dbReference type="PANTHER" id="PTHR10316">
    <property type="entry name" value="MEMBRANE ASSOCIATED GUANYLATE KINASE-RELATED"/>
    <property type="match status" value="1"/>
</dbReference>
<feature type="compositionally biased region" description="Polar residues" evidence="1">
    <location>
        <begin position="1353"/>
        <end position="1370"/>
    </location>
</feature>
<feature type="region of interest" description="Disordered" evidence="1">
    <location>
        <begin position="275"/>
        <end position="302"/>
    </location>
</feature>
<dbReference type="FunFam" id="2.30.42.10:FF:000113">
    <property type="entry name" value="Membrane associated guanylate kinase, WW and PDZ domain containing 2"/>
    <property type="match status" value="1"/>
</dbReference>
<feature type="domain" description="PDZ" evidence="2">
    <location>
        <begin position="1195"/>
        <end position="1277"/>
    </location>
</feature>
<dbReference type="PROSITE" id="PS50106">
    <property type="entry name" value="PDZ"/>
    <property type="match status" value="3"/>
</dbReference>
<feature type="compositionally biased region" description="Basic and acidic residues" evidence="1">
    <location>
        <begin position="204"/>
        <end position="219"/>
    </location>
</feature>
<feature type="region of interest" description="Disordered" evidence="1">
    <location>
        <begin position="111"/>
        <end position="247"/>
    </location>
</feature>
<dbReference type="EMBL" id="CM014084">
    <property type="protein sequence ID" value="TKS73316.1"/>
    <property type="molecule type" value="Genomic_DNA"/>
</dbReference>
<dbReference type="GO" id="GO:0030159">
    <property type="term" value="F:signaling receptor complex adaptor activity"/>
    <property type="evidence" value="ECO:0007669"/>
    <property type="project" value="TreeGrafter"/>
</dbReference>
<feature type="region of interest" description="Disordered" evidence="1">
    <location>
        <begin position="1"/>
        <end position="96"/>
    </location>
</feature>
<feature type="region of interest" description="Disordered" evidence="1">
    <location>
        <begin position="693"/>
        <end position="712"/>
    </location>
</feature>
<reference evidence="3 4" key="1">
    <citation type="submission" date="2019-01" db="EMBL/GenBank/DDBJ databases">
        <title>Genome Assembly of Collichthys lucidus.</title>
        <authorList>
            <person name="Cai M."/>
            <person name="Xiao S."/>
        </authorList>
    </citation>
    <scope>NUCLEOTIDE SEQUENCE [LARGE SCALE GENOMIC DNA]</scope>
    <source>
        <strain evidence="3">JT15FE1705JMU</strain>
        <tissue evidence="3">Muscle</tissue>
    </source>
</reference>
<dbReference type="GO" id="GO:0043113">
    <property type="term" value="P:receptor clustering"/>
    <property type="evidence" value="ECO:0007669"/>
    <property type="project" value="TreeGrafter"/>
</dbReference>
<feature type="region of interest" description="Disordered" evidence="1">
    <location>
        <begin position="1338"/>
        <end position="1407"/>
    </location>
</feature>
<feature type="domain" description="PDZ" evidence="2">
    <location>
        <begin position="927"/>
        <end position="1017"/>
    </location>
</feature>
<feature type="region of interest" description="Disordered" evidence="1">
    <location>
        <begin position="1015"/>
        <end position="1155"/>
    </location>
</feature>
<dbReference type="Gene3D" id="2.30.42.10">
    <property type="match status" value="3"/>
</dbReference>
<dbReference type="GO" id="GO:0005886">
    <property type="term" value="C:plasma membrane"/>
    <property type="evidence" value="ECO:0007669"/>
    <property type="project" value="GOC"/>
</dbReference>
<dbReference type="CDD" id="cd06733">
    <property type="entry name" value="PDZ3_MAGI-1_3-like"/>
    <property type="match status" value="1"/>
</dbReference>
<feature type="compositionally biased region" description="Basic and acidic residues" evidence="1">
    <location>
        <begin position="151"/>
        <end position="182"/>
    </location>
</feature>
<dbReference type="GO" id="GO:0005737">
    <property type="term" value="C:cytoplasm"/>
    <property type="evidence" value="ECO:0007669"/>
    <property type="project" value="TreeGrafter"/>
</dbReference>
<protein>
    <submittedName>
        <fullName evidence="3">Membrane-associated guanylate kinase, WW and PDZ domain-containing protein 2</fullName>
    </submittedName>
</protein>
<dbReference type="GO" id="GO:0005911">
    <property type="term" value="C:cell-cell junction"/>
    <property type="evidence" value="ECO:0007669"/>
    <property type="project" value="TreeGrafter"/>
</dbReference>
<dbReference type="SMART" id="SM00228">
    <property type="entry name" value="PDZ"/>
    <property type="match status" value="3"/>
</dbReference>
<feature type="compositionally biased region" description="Basic and acidic residues" evidence="1">
    <location>
        <begin position="1113"/>
        <end position="1133"/>
    </location>
</feature>
<feature type="compositionally biased region" description="Basic residues" evidence="1">
    <location>
        <begin position="220"/>
        <end position="230"/>
    </location>
</feature>
<dbReference type="SUPFAM" id="SSF50156">
    <property type="entry name" value="PDZ domain-like"/>
    <property type="match status" value="3"/>
</dbReference>
<feature type="compositionally biased region" description="Polar residues" evidence="1">
    <location>
        <begin position="1027"/>
        <end position="1042"/>
    </location>
</feature>
<keyword evidence="3" id="KW-0418">Kinase</keyword>
<dbReference type="GO" id="GO:0046332">
    <property type="term" value="F:SMAD binding"/>
    <property type="evidence" value="ECO:0007669"/>
    <property type="project" value="TreeGrafter"/>
</dbReference>
<proteinExistence type="predicted"/>
<dbReference type="CDD" id="cd06735">
    <property type="entry name" value="PDZ5_MAGI-1_3-like"/>
    <property type="match status" value="1"/>
</dbReference>
<feature type="compositionally biased region" description="Pro residues" evidence="1">
    <location>
        <begin position="735"/>
        <end position="744"/>
    </location>
</feature>
<dbReference type="GO" id="GO:0007165">
    <property type="term" value="P:signal transduction"/>
    <property type="evidence" value="ECO:0007669"/>
    <property type="project" value="TreeGrafter"/>
</dbReference>
<keyword evidence="3" id="KW-0808">Transferase</keyword>
<evidence type="ECO:0000259" key="2">
    <source>
        <dbReference type="PROSITE" id="PS50106"/>
    </source>
</evidence>